<reference evidence="1 2" key="1">
    <citation type="journal article" date="2007" name="Science">
        <title>Sea anemone genome reveals ancestral eumetazoan gene repertoire and genomic organization.</title>
        <authorList>
            <person name="Putnam N.H."/>
            <person name="Srivastava M."/>
            <person name="Hellsten U."/>
            <person name="Dirks B."/>
            <person name="Chapman J."/>
            <person name="Salamov A."/>
            <person name="Terry A."/>
            <person name="Shapiro H."/>
            <person name="Lindquist E."/>
            <person name="Kapitonov V.V."/>
            <person name="Jurka J."/>
            <person name="Genikhovich G."/>
            <person name="Grigoriev I.V."/>
            <person name="Lucas S.M."/>
            <person name="Steele R.E."/>
            <person name="Finnerty J.R."/>
            <person name="Technau U."/>
            <person name="Martindale M.Q."/>
            <person name="Rokhsar D.S."/>
        </authorList>
    </citation>
    <scope>NUCLEOTIDE SEQUENCE [LARGE SCALE GENOMIC DNA]</scope>
    <source>
        <strain evidence="2">CH2 X CH6</strain>
    </source>
</reference>
<protein>
    <submittedName>
        <fullName evidence="1">Uncharacterized protein</fullName>
    </submittedName>
</protein>
<proteinExistence type="predicted"/>
<evidence type="ECO:0000313" key="2">
    <source>
        <dbReference type="Proteomes" id="UP000001593"/>
    </source>
</evidence>
<dbReference type="EMBL" id="DS469973">
    <property type="protein sequence ID" value="EDO30856.1"/>
    <property type="molecule type" value="Genomic_DNA"/>
</dbReference>
<evidence type="ECO:0000313" key="1">
    <source>
        <dbReference type="EMBL" id="EDO30856.1"/>
    </source>
</evidence>
<accession>A7SZK4</accession>
<dbReference type="AlphaFoldDB" id="A7SZK4"/>
<gene>
    <name evidence="1" type="ORF">NEMVEDRAFT_v1g248226</name>
</gene>
<name>A7SZK4_NEMVE</name>
<dbReference type="Proteomes" id="UP000001593">
    <property type="component" value="Unassembled WGS sequence"/>
</dbReference>
<organism evidence="1 2">
    <name type="scientific">Nematostella vectensis</name>
    <name type="common">Starlet sea anemone</name>
    <dbReference type="NCBI Taxonomy" id="45351"/>
    <lineage>
        <taxon>Eukaryota</taxon>
        <taxon>Metazoa</taxon>
        <taxon>Cnidaria</taxon>
        <taxon>Anthozoa</taxon>
        <taxon>Hexacorallia</taxon>
        <taxon>Actiniaria</taxon>
        <taxon>Edwardsiidae</taxon>
        <taxon>Nematostella</taxon>
    </lineage>
</organism>
<dbReference type="HOGENOM" id="CLU_1662872_0_0_1"/>
<keyword evidence="2" id="KW-1185">Reference proteome</keyword>
<sequence length="159" mass="18225">MPELEIGHRENSDSEVGRKKARITAWPPTTTTPCSRTLELQGVIEVLKEYDSIAGTDINCCICAKYEVKIVNNNRYMGGLTFSESSYAQFYGDRVVFLEAIHFDVLYNNMEFDAKVVCTLVFPKGITLVLRYVWNFKMNIFREHQKFSAGHAVLHAKNY</sequence>
<dbReference type="InParanoid" id="A7SZK4"/>